<evidence type="ECO:0000313" key="5">
    <source>
        <dbReference type="Proteomes" id="UP001187531"/>
    </source>
</evidence>
<feature type="compositionally biased region" description="Polar residues" evidence="1">
    <location>
        <begin position="764"/>
        <end position="774"/>
    </location>
</feature>
<dbReference type="AlphaFoldDB" id="A0AA88KUB0"/>
<feature type="compositionally biased region" description="Acidic residues" evidence="1">
    <location>
        <begin position="387"/>
        <end position="403"/>
    </location>
</feature>
<feature type="region of interest" description="Disordered" evidence="1">
    <location>
        <begin position="240"/>
        <end position="296"/>
    </location>
</feature>
<keyword evidence="5" id="KW-1185">Reference proteome</keyword>
<keyword evidence="2" id="KW-1133">Transmembrane helix</keyword>
<feature type="chain" id="PRO_5041851791" evidence="3">
    <location>
        <begin position="20"/>
        <end position="979"/>
    </location>
</feature>
<evidence type="ECO:0000256" key="2">
    <source>
        <dbReference type="SAM" id="Phobius"/>
    </source>
</evidence>
<reference evidence="4" key="1">
    <citation type="submission" date="2023-07" db="EMBL/GenBank/DDBJ databases">
        <title>Chromosome-level genome assembly of Artemia franciscana.</title>
        <authorList>
            <person name="Jo E."/>
        </authorList>
    </citation>
    <scope>NUCLEOTIDE SEQUENCE</scope>
    <source>
        <tissue evidence="4">Whole body</tissue>
    </source>
</reference>
<dbReference type="Proteomes" id="UP001187531">
    <property type="component" value="Unassembled WGS sequence"/>
</dbReference>
<feature type="transmembrane region" description="Helical" evidence="2">
    <location>
        <begin position="894"/>
        <end position="917"/>
    </location>
</feature>
<feature type="compositionally biased region" description="Basic and acidic residues" evidence="1">
    <location>
        <begin position="577"/>
        <end position="605"/>
    </location>
</feature>
<keyword evidence="3" id="KW-0732">Signal</keyword>
<feature type="signal peptide" evidence="3">
    <location>
        <begin position="1"/>
        <end position="19"/>
    </location>
</feature>
<feature type="region of interest" description="Disordered" evidence="1">
    <location>
        <begin position="548"/>
        <end position="605"/>
    </location>
</feature>
<evidence type="ECO:0000313" key="4">
    <source>
        <dbReference type="EMBL" id="KAK2707323.1"/>
    </source>
</evidence>
<feature type="region of interest" description="Disordered" evidence="1">
    <location>
        <begin position="496"/>
        <end position="534"/>
    </location>
</feature>
<feature type="region of interest" description="Disordered" evidence="1">
    <location>
        <begin position="379"/>
        <end position="416"/>
    </location>
</feature>
<protein>
    <submittedName>
        <fullName evidence="4">Uncharacterized protein</fullName>
    </submittedName>
</protein>
<evidence type="ECO:0000256" key="1">
    <source>
        <dbReference type="SAM" id="MobiDB-lite"/>
    </source>
</evidence>
<proteinExistence type="predicted"/>
<feature type="compositionally biased region" description="Basic and acidic residues" evidence="1">
    <location>
        <begin position="558"/>
        <end position="570"/>
    </location>
</feature>
<organism evidence="4 5">
    <name type="scientific">Artemia franciscana</name>
    <name type="common">Brine shrimp</name>
    <name type="synonym">Artemia sanfranciscana</name>
    <dbReference type="NCBI Taxonomy" id="6661"/>
    <lineage>
        <taxon>Eukaryota</taxon>
        <taxon>Metazoa</taxon>
        <taxon>Ecdysozoa</taxon>
        <taxon>Arthropoda</taxon>
        <taxon>Crustacea</taxon>
        <taxon>Branchiopoda</taxon>
        <taxon>Anostraca</taxon>
        <taxon>Artemiidae</taxon>
        <taxon>Artemia</taxon>
    </lineage>
</organism>
<feature type="region of interest" description="Disordered" evidence="1">
    <location>
        <begin position="752"/>
        <end position="790"/>
    </location>
</feature>
<feature type="compositionally biased region" description="Polar residues" evidence="1">
    <location>
        <begin position="503"/>
        <end position="512"/>
    </location>
</feature>
<dbReference type="EMBL" id="JAVRJZ010000019">
    <property type="protein sequence ID" value="KAK2707324.1"/>
    <property type="molecule type" value="Genomic_DNA"/>
</dbReference>
<gene>
    <name evidence="4" type="ORF">QYM36_015116</name>
</gene>
<keyword evidence="2" id="KW-0472">Membrane</keyword>
<sequence>MIYLYLSIVLVSIKICAYGNPFEPNDGYTWEKDVQDRVESKIDLSRWYRGPRHPPENERRQAFFQTPQPIRVTSTQSPYYHPQFGQKTQSIDPWRSTFQQSPFYRTQGDNFRSLTSPLDDFHKDIYDDRYFQQNGVPIKVPTGQAIAPGIRGQILYTAGNIESLEDQLNDEQKAENSKIFISSTERQLLQLLGHASSAGNNLEKPFILDKDMKVNPWKDTTEEKEYENRDIGSISMMEDEALSQNSSKETVQERRNNESRLDKTTRTDLGSSEEMNIEEKENEEEYFSEDTSPKSPTLVAATGIPPTWTKLPLLPPPRPPAANRGSFYNGVPKHNQDHYNTHHRPDYGLSAASIFARIKPHIRGDTISNNFTHHPIRDLYTHKPIQEESEEEYYDDDYSEEQEQNMRNQSSPSTEPLLNLAASRNSRENRDETINIINTTINSLIEADEEDLPLAKTFKTAIIYSQQPKATTPSNVRGGGDISNYKKISREGKIEDPKIKATAVTQKTSQGSIELASKRTRESEENKDDKNEHMEDMKELLKYSEKHIQKNKTSGIRDNSKERKDAKPGESEGNTDNGERGKIETSKKNNEVASKDSPHLVDKEKKVTIIKPGDVKSLLKSSQGESLSEILQRNGLSLPEFLKKGLRIETEIETEQEAVKHEIKEKQNQTEISSTPIVLLQSSAQRNENKKLAFDMTQIKPVSLSDLLKSSSDTKILLKKPSNLFAAIFDRNTTTTLKSDEIKTTTEIPATNKSKWSPRAKPEVNTTKSRTNVQEVKEDRESPITTETNNFPSTKKILKQYSPPGSVGEYGQFDAGRGHSYGSHRPIHRKRLEEKSMKSNRTQKTFYRTEYTSVEESEEVEKTTIPNTTSFILDDEDEAERTKFIDIPVEIRGAIIASSAIGVFALVVFLVIFIILWKRNRKVQSGVRASHLIRRAIENATLAGNGDSETSSTSETIFNANSSYRKNGFWGTLGRSVWK</sequence>
<accession>A0AA88KUB0</accession>
<feature type="compositionally biased region" description="Basic and acidic residues" evidence="1">
    <location>
        <begin position="516"/>
        <end position="534"/>
    </location>
</feature>
<evidence type="ECO:0000256" key="3">
    <source>
        <dbReference type="SAM" id="SignalP"/>
    </source>
</evidence>
<name>A0AA88KUB0_ARTSF</name>
<comment type="caution">
    <text evidence="4">The sequence shown here is derived from an EMBL/GenBank/DDBJ whole genome shotgun (WGS) entry which is preliminary data.</text>
</comment>
<dbReference type="EMBL" id="JAVRJZ010000019">
    <property type="protein sequence ID" value="KAK2707323.1"/>
    <property type="molecule type" value="Genomic_DNA"/>
</dbReference>
<feature type="compositionally biased region" description="Basic and acidic residues" evidence="1">
    <location>
        <begin position="250"/>
        <end position="266"/>
    </location>
</feature>
<keyword evidence="2" id="KW-0812">Transmembrane</keyword>
<feature type="compositionally biased region" description="Polar residues" evidence="1">
    <location>
        <begin position="405"/>
        <end position="416"/>
    </location>
</feature>